<dbReference type="Pfam" id="PF00397">
    <property type="entry name" value="WW"/>
    <property type="match status" value="1"/>
</dbReference>
<comment type="caution">
    <text evidence="13">The sequence shown here is derived from an EMBL/GenBank/DDBJ whole genome shotgun (WGS) entry which is preliminary data.</text>
</comment>
<dbReference type="EMBL" id="VFJC01000004">
    <property type="protein sequence ID" value="KAB5581583.1"/>
    <property type="molecule type" value="Genomic_DNA"/>
</dbReference>
<dbReference type="InterPro" id="IPR030030">
    <property type="entry name" value="Sav"/>
</dbReference>
<dbReference type="FunFam" id="2.20.70.10:FF:000030">
    <property type="entry name" value="Salvador family WW domain-containing protein 1"/>
    <property type="match status" value="1"/>
</dbReference>
<feature type="region of interest" description="Disordered" evidence="10">
    <location>
        <begin position="1"/>
        <end position="26"/>
    </location>
</feature>
<name>A0A5N5PR86_PANHP</name>
<protein>
    <recommendedName>
        <fullName evidence="8">Protein salvador homolog 1</fullName>
    </recommendedName>
    <alternativeName>
        <fullName evidence="9">45 kDa WW domain protein</fullName>
    </alternativeName>
</protein>
<evidence type="ECO:0000259" key="11">
    <source>
        <dbReference type="PROSITE" id="PS50020"/>
    </source>
</evidence>
<dbReference type="GO" id="GO:0035329">
    <property type="term" value="P:hippo signaling"/>
    <property type="evidence" value="ECO:0007669"/>
    <property type="project" value="InterPro"/>
</dbReference>
<dbReference type="CDD" id="cd21433">
    <property type="entry name" value="SARAH_Sav"/>
    <property type="match status" value="1"/>
</dbReference>
<evidence type="ECO:0000256" key="10">
    <source>
        <dbReference type="SAM" id="MobiDB-lite"/>
    </source>
</evidence>
<evidence type="ECO:0000259" key="12">
    <source>
        <dbReference type="PROSITE" id="PS50951"/>
    </source>
</evidence>
<accession>A0A5N5PR86</accession>
<dbReference type="CDD" id="cd00201">
    <property type="entry name" value="WW"/>
    <property type="match status" value="2"/>
</dbReference>
<dbReference type="AlphaFoldDB" id="A0A5N5PR86"/>
<organism evidence="13 14">
    <name type="scientific">Pangasianodon hypophthalmus</name>
    <name type="common">Striped catfish</name>
    <name type="synonym">Helicophagus hypophthalmus</name>
    <dbReference type="NCBI Taxonomy" id="310915"/>
    <lineage>
        <taxon>Eukaryota</taxon>
        <taxon>Metazoa</taxon>
        <taxon>Chordata</taxon>
        <taxon>Craniata</taxon>
        <taxon>Vertebrata</taxon>
        <taxon>Euteleostomi</taxon>
        <taxon>Actinopterygii</taxon>
        <taxon>Neopterygii</taxon>
        <taxon>Teleostei</taxon>
        <taxon>Ostariophysi</taxon>
        <taxon>Siluriformes</taxon>
        <taxon>Pangasiidae</taxon>
        <taxon>Pangasianodon</taxon>
    </lineage>
</organism>
<keyword evidence="6" id="KW-0539">Nucleus</keyword>
<evidence type="ECO:0000256" key="8">
    <source>
        <dbReference type="ARBA" id="ARBA00069827"/>
    </source>
</evidence>
<dbReference type="FunFam" id="2.20.70.10:FF:000035">
    <property type="entry name" value="Salvador homolog 1 (Drosophila)"/>
    <property type="match status" value="1"/>
</dbReference>
<dbReference type="InterPro" id="IPR036020">
    <property type="entry name" value="WW_dom_sf"/>
</dbReference>
<evidence type="ECO:0000256" key="3">
    <source>
        <dbReference type="ARBA" id="ARBA00022490"/>
    </source>
</evidence>
<dbReference type="InterPro" id="IPR001202">
    <property type="entry name" value="WW_dom"/>
</dbReference>
<dbReference type="GO" id="GO:0060090">
    <property type="term" value="F:molecular adaptor activity"/>
    <property type="evidence" value="ECO:0007669"/>
    <property type="project" value="InterPro"/>
</dbReference>
<evidence type="ECO:0000256" key="9">
    <source>
        <dbReference type="ARBA" id="ARBA00080895"/>
    </source>
</evidence>
<dbReference type="GO" id="GO:0043065">
    <property type="term" value="P:positive regulation of apoptotic process"/>
    <property type="evidence" value="ECO:0007669"/>
    <property type="project" value="TreeGrafter"/>
</dbReference>
<dbReference type="SUPFAM" id="SSF51045">
    <property type="entry name" value="WW domain"/>
    <property type="match status" value="2"/>
</dbReference>
<dbReference type="Gene3D" id="2.20.70.10">
    <property type="match status" value="2"/>
</dbReference>
<evidence type="ECO:0000256" key="7">
    <source>
        <dbReference type="ARBA" id="ARBA00064673"/>
    </source>
</evidence>
<feature type="region of interest" description="Disordered" evidence="10">
    <location>
        <begin position="59"/>
        <end position="115"/>
    </location>
</feature>
<comment type="subcellular location">
    <subcellularLocation>
        <location evidence="2">Cytoplasm</location>
    </subcellularLocation>
    <subcellularLocation>
        <location evidence="1">Nucleus</location>
    </subcellularLocation>
</comment>
<dbReference type="Proteomes" id="UP000327468">
    <property type="component" value="Chromosome 3"/>
</dbReference>
<dbReference type="GO" id="GO:0008285">
    <property type="term" value="P:negative regulation of cell population proliferation"/>
    <property type="evidence" value="ECO:0007669"/>
    <property type="project" value="TreeGrafter"/>
</dbReference>
<gene>
    <name evidence="13" type="ORF">PHYPO_G00177400</name>
</gene>
<dbReference type="PANTHER" id="PTHR47522">
    <property type="entry name" value="SALVADOR FAMILY WW DOMAIN-CONTAINING PROTEIN 1"/>
    <property type="match status" value="1"/>
</dbReference>
<keyword evidence="14" id="KW-1185">Reference proteome</keyword>
<comment type="subunit">
    <text evidence="7">Homodimer. Stabilized through interaction with STK3/MST2 or STK4/MST1. Interacts (via SARAH domain) with isoform 1 of NEK2. Interacts with ESR1 only in the presence of STK3/MST2. Interacts with WTIP and AJUBA.</text>
</comment>
<reference evidence="13 14" key="1">
    <citation type="submission" date="2019-06" db="EMBL/GenBank/DDBJ databases">
        <title>A chromosome-scale genome assembly of the striped catfish, Pangasianodon hypophthalmus.</title>
        <authorList>
            <person name="Wen M."/>
            <person name="Zahm M."/>
            <person name="Roques C."/>
            <person name="Cabau C."/>
            <person name="Klopp C."/>
            <person name="Donnadieu C."/>
            <person name="Jouanno E."/>
            <person name="Avarre J.-C."/>
            <person name="Campet M."/>
            <person name="Ha T.T.T."/>
            <person name="Dugue R."/>
            <person name="Lampietro C."/>
            <person name="Louis A."/>
            <person name="Herpin A."/>
            <person name="Echchiki A."/>
            <person name="Berthelot C."/>
            <person name="Parey E."/>
            <person name="Roest-Crollius H."/>
            <person name="Braasch I."/>
            <person name="Postlethwait J."/>
            <person name="Bobe J."/>
            <person name="Montfort J."/>
            <person name="Bouchez O."/>
            <person name="Begum T."/>
            <person name="Schartl M."/>
            <person name="Guiguen Y."/>
        </authorList>
    </citation>
    <scope>NUCLEOTIDE SEQUENCE [LARGE SCALE GENOMIC DNA]</scope>
    <source>
        <strain evidence="13 14">Indonesia</strain>
        <tissue evidence="13">Blood</tissue>
    </source>
</reference>
<keyword evidence="5" id="KW-0677">Repeat</keyword>
<dbReference type="SMART" id="SM00456">
    <property type="entry name" value="WW"/>
    <property type="match status" value="2"/>
</dbReference>
<evidence type="ECO:0000256" key="4">
    <source>
        <dbReference type="ARBA" id="ARBA00022553"/>
    </source>
</evidence>
<feature type="domain" description="SARAH" evidence="12">
    <location>
        <begin position="341"/>
        <end position="388"/>
    </location>
</feature>
<dbReference type="InterPro" id="IPR011524">
    <property type="entry name" value="SARAH_dom"/>
</dbReference>
<evidence type="ECO:0000256" key="1">
    <source>
        <dbReference type="ARBA" id="ARBA00004123"/>
    </source>
</evidence>
<sequence length="407" mass="46956">MMLPRKKSKNEASKPAEVQGKYVKKETSPLLRNLMPSFIRHGPTIPRRAEVPLSEAPAVPGASVYPLSPAAGTDAGGRKSFLRNATPRPQHEVSRRDSHRLSAPTYLPRSLPDLPHDYSPSTPSFISDGGPITENGDVARYYYPPEAYYDNQPRRTRRADHFHDDYRYYEHSELNYPRGPTQPQTSQPHIRPPAAIGRMQAKSLGNLASLGGEETALPPGWTVDWTIRGRKYYIDHNTNTTHWSHPLEREGLPPGWERVESAEFGVYYVDHINKRAQYRHPCAPSVPRYDQPPPLPPPITYQPRPPERNQPVLVPANPYHTAEIPDWLQVYARAPLKYDHILKWELFQLMDLDTYQGMLKLLFMKELERIVKSYEAYRQALLTELDMRKQRQQWYAQQPTKNFPHNM</sequence>
<evidence type="ECO:0000256" key="6">
    <source>
        <dbReference type="ARBA" id="ARBA00023242"/>
    </source>
</evidence>
<dbReference type="GO" id="GO:0006915">
    <property type="term" value="P:apoptotic process"/>
    <property type="evidence" value="ECO:0007669"/>
    <property type="project" value="InterPro"/>
</dbReference>
<feature type="domain" description="WW" evidence="11">
    <location>
        <begin position="250"/>
        <end position="283"/>
    </location>
</feature>
<keyword evidence="3" id="KW-0963">Cytoplasm</keyword>
<proteinExistence type="predicted"/>
<evidence type="ECO:0000313" key="14">
    <source>
        <dbReference type="Proteomes" id="UP000327468"/>
    </source>
</evidence>
<evidence type="ECO:0000256" key="5">
    <source>
        <dbReference type="ARBA" id="ARBA00022737"/>
    </source>
</evidence>
<feature type="compositionally biased region" description="Basic and acidic residues" evidence="10">
    <location>
        <begin position="89"/>
        <end position="100"/>
    </location>
</feature>
<evidence type="ECO:0000313" key="13">
    <source>
        <dbReference type="EMBL" id="KAB5581583.1"/>
    </source>
</evidence>
<feature type="domain" description="WW" evidence="11">
    <location>
        <begin position="215"/>
        <end position="248"/>
    </location>
</feature>
<dbReference type="OrthoDB" id="5339429at2759"/>
<dbReference type="PANTHER" id="PTHR47522:SF2">
    <property type="entry name" value="PROTEIN SALVADOR HOMOLOG 1"/>
    <property type="match status" value="1"/>
</dbReference>
<evidence type="ECO:0000256" key="2">
    <source>
        <dbReference type="ARBA" id="ARBA00004496"/>
    </source>
</evidence>
<dbReference type="GO" id="GO:0005634">
    <property type="term" value="C:nucleus"/>
    <property type="evidence" value="ECO:0007669"/>
    <property type="project" value="UniProtKB-SubCell"/>
</dbReference>
<dbReference type="PROSITE" id="PS50020">
    <property type="entry name" value="WW_DOMAIN_2"/>
    <property type="match status" value="2"/>
</dbReference>
<keyword evidence="4" id="KW-0597">Phosphoprotein</keyword>
<dbReference type="GO" id="GO:0005829">
    <property type="term" value="C:cytosol"/>
    <property type="evidence" value="ECO:0007669"/>
    <property type="project" value="TreeGrafter"/>
</dbReference>
<dbReference type="PROSITE" id="PS50951">
    <property type="entry name" value="SARAH"/>
    <property type="match status" value="1"/>
</dbReference>